<dbReference type="SMART" id="SM00382">
    <property type="entry name" value="AAA"/>
    <property type="match status" value="1"/>
</dbReference>
<evidence type="ECO:0000256" key="3">
    <source>
        <dbReference type="ARBA" id="ARBA00022840"/>
    </source>
</evidence>
<sequence length="225" mass="25764">MEIDIKKAGYIANQSSIEQIEFSMQPGTITGLIGGNGAGKSTTIQSMLGVIPYFEGTIAIPSYGYVPERPLLYEHFTLREHLQFLIDEFKEKTLWDKAEQLLTLFQIDQRLDDLPIYFSKGMQQKVMLVLAFLVERPLYILDEPFMGLDPRAMRELLVLIEERKQQGAAFLLCTHQLEMAEMLCDHYILLHEGKIQAKGSLSELQQMIGLPISLLDIFYEFQGRL</sequence>
<dbReference type="Gene3D" id="3.40.50.300">
    <property type="entry name" value="P-loop containing nucleotide triphosphate hydrolases"/>
    <property type="match status" value="1"/>
</dbReference>
<evidence type="ECO:0000256" key="2">
    <source>
        <dbReference type="ARBA" id="ARBA00022741"/>
    </source>
</evidence>
<feature type="domain" description="ABC transporter" evidence="4">
    <location>
        <begin position="1"/>
        <end position="217"/>
    </location>
</feature>
<keyword evidence="3" id="KW-0067">ATP-binding</keyword>
<gene>
    <name evidence="5" type="ORF">CBM15_03845</name>
</gene>
<keyword evidence="1" id="KW-0813">Transport</keyword>
<dbReference type="Pfam" id="PF00005">
    <property type="entry name" value="ABC_tran"/>
    <property type="match status" value="1"/>
</dbReference>
<reference evidence="5 6" key="1">
    <citation type="journal article" date="2017" name="Int. J. Syst. Evol. Microbiol.">
        <title>Solibacillus kalamii sp. nov., isolated from a high-efficiency particulate arrestance filter system used in the International Space Station.</title>
        <authorList>
            <person name="Checinska Sielaff A."/>
            <person name="Kumar R.M."/>
            <person name="Pal D."/>
            <person name="Mayilraj S."/>
            <person name="Venkateswaran K."/>
        </authorList>
    </citation>
    <scope>NUCLEOTIDE SEQUENCE [LARGE SCALE GENOMIC DNA]</scope>
    <source>
        <strain evidence="5 6">ISSFR-015</strain>
    </source>
</reference>
<name>A0ABX3ZIT4_9BACL</name>
<dbReference type="InterPro" id="IPR003593">
    <property type="entry name" value="AAA+_ATPase"/>
</dbReference>
<dbReference type="InterPro" id="IPR003439">
    <property type="entry name" value="ABC_transporter-like_ATP-bd"/>
</dbReference>
<dbReference type="Proteomes" id="UP000196594">
    <property type="component" value="Unassembled WGS sequence"/>
</dbReference>
<dbReference type="RefSeq" id="WP_087615795.1">
    <property type="nucleotide sequence ID" value="NZ_JAFBEY010000001.1"/>
</dbReference>
<keyword evidence="2" id="KW-0547">Nucleotide-binding</keyword>
<dbReference type="PANTHER" id="PTHR42939:SF2">
    <property type="entry name" value="ABC-TYPE TRANSPORTER ATP-BINDING PROTEIN ECSA"/>
    <property type="match status" value="1"/>
</dbReference>
<dbReference type="EMBL" id="NHNT01000002">
    <property type="protein sequence ID" value="OUZ39649.1"/>
    <property type="molecule type" value="Genomic_DNA"/>
</dbReference>
<dbReference type="CDD" id="cd03230">
    <property type="entry name" value="ABC_DR_subfamily_A"/>
    <property type="match status" value="1"/>
</dbReference>
<organism evidence="5 6">
    <name type="scientific">Solibacillus kalamii</name>
    <dbReference type="NCBI Taxonomy" id="1748298"/>
    <lineage>
        <taxon>Bacteria</taxon>
        <taxon>Bacillati</taxon>
        <taxon>Bacillota</taxon>
        <taxon>Bacilli</taxon>
        <taxon>Bacillales</taxon>
        <taxon>Caryophanaceae</taxon>
        <taxon>Solibacillus</taxon>
    </lineage>
</organism>
<dbReference type="InterPro" id="IPR017871">
    <property type="entry name" value="ABC_transporter-like_CS"/>
</dbReference>
<evidence type="ECO:0000313" key="5">
    <source>
        <dbReference type="EMBL" id="OUZ39649.1"/>
    </source>
</evidence>
<accession>A0ABX3ZIT4</accession>
<evidence type="ECO:0000259" key="4">
    <source>
        <dbReference type="PROSITE" id="PS50893"/>
    </source>
</evidence>
<evidence type="ECO:0000256" key="1">
    <source>
        <dbReference type="ARBA" id="ARBA00022448"/>
    </source>
</evidence>
<dbReference type="InterPro" id="IPR027417">
    <property type="entry name" value="P-loop_NTPase"/>
</dbReference>
<protein>
    <recommendedName>
        <fullName evidence="4">ABC transporter domain-containing protein</fullName>
    </recommendedName>
</protein>
<dbReference type="InterPro" id="IPR051782">
    <property type="entry name" value="ABC_Transporter_VariousFunc"/>
</dbReference>
<keyword evidence="6" id="KW-1185">Reference proteome</keyword>
<comment type="caution">
    <text evidence="5">The sequence shown here is derived from an EMBL/GenBank/DDBJ whole genome shotgun (WGS) entry which is preliminary data.</text>
</comment>
<dbReference type="PANTHER" id="PTHR42939">
    <property type="entry name" value="ABC TRANSPORTER ATP-BINDING PROTEIN ALBC-RELATED"/>
    <property type="match status" value="1"/>
</dbReference>
<proteinExistence type="predicted"/>
<dbReference type="PROSITE" id="PS50893">
    <property type="entry name" value="ABC_TRANSPORTER_2"/>
    <property type="match status" value="1"/>
</dbReference>
<dbReference type="SUPFAM" id="SSF52540">
    <property type="entry name" value="P-loop containing nucleoside triphosphate hydrolases"/>
    <property type="match status" value="1"/>
</dbReference>
<dbReference type="PROSITE" id="PS00211">
    <property type="entry name" value="ABC_TRANSPORTER_1"/>
    <property type="match status" value="1"/>
</dbReference>
<evidence type="ECO:0000313" key="6">
    <source>
        <dbReference type="Proteomes" id="UP000196594"/>
    </source>
</evidence>